<proteinExistence type="predicted"/>
<keyword evidence="1" id="KW-1133">Transmembrane helix</keyword>
<dbReference type="OrthoDB" id="409848at2759"/>
<accession>A0A8H7ULJ4</accession>
<gene>
    <name evidence="2" type="ORF">INT43_006253</name>
</gene>
<comment type="caution">
    <text evidence="2">The sequence shown here is derived from an EMBL/GenBank/DDBJ whole genome shotgun (WGS) entry which is preliminary data.</text>
</comment>
<dbReference type="PANTHER" id="PTHR38360">
    <property type="entry name" value="OS03G0120000 PROTEIN"/>
    <property type="match status" value="1"/>
</dbReference>
<protein>
    <recommendedName>
        <fullName evidence="4">Periplasmic binding protein</fullName>
    </recommendedName>
</protein>
<evidence type="ECO:0000313" key="2">
    <source>
        <dbReference type="EMBL" id="KAG2183249.1"/>
    </source>
</evidence>
<evidence type="ECO:0000313" key="3">
    <source>
        <dbReference type="Proteomes" id="UP000654370"/>
    </source>
</evidence>
<evidence type="ECO:0008006" key="4">
    <source>
        <dbReference type="Google" id="ProtNLM"/>
    </source>
</evidence>
<dbReference type="PANTHER" id="PTHR38360:SF1">
    <property type="entry name" value="F12P19.7"/>
    <property type="match status" value="1"/>
</dbReference>
<keyword evidence="1" id="KW-0812">Transmembrane</keyword>
<dbReference type="EMBL" id="JAEPQZ010000003">
    <property type="protein sequence ID" value="KAG2183249.1"/>
    <property type="molecule type" value="Genomic_DNA"/>
</dbReference>
<name>A0A8H7ULJ4_MORIS</name>
<sequence>MGSHIPSIEQEVPHKQPRQTMPVNFFGPSVYSKFYKALICAVVLAGPMLASAQQTSINNTACVQNYNAATDSNTDYFPNKVDADDATYFKISYHNNYKLLVNSYTNETFALYQCGTPIPTGLANGTKVFPVPVSNVAVMETIVVPYLEMLGVANSVTAVGSDALISSSCFQKFVQSDNIPTLSDTNSTASNLTLTKVDVEFGAYMADPTNNKSVSVSSSQDPGTLNRAEWLEFFAAFYNKEQLANTLTAQINDNYNRLKQAASGYNPKPLVAWTVYTAPSSYNNNTASWLISNATYKVQFAQDAGGSAMTSGTGGTATMSGTSYSNVSDFLSAINNVDVLIDETFVGDDFNSFLQNYNISAADQNNYKFIKNKAVYREDGVSTTAGGQDWLEAAIPMADAVLEDVINAINPSAPVSNYTRRWLRNIALNETIKYSTADNCTSNENDARADVAVNFTSTAKFSQPSYSSSSSSSTSSSTSQAVSFTAVSSTLLVTVLATFFAFLQ</sequence>
<dbReference type="AlphaFoldDB" id="A0A8H7ULJ4"/>
<evidence type="ECO:0000256" key="1">
    <source>
        <dbReference type="SAM" id="Phobius"/>
    </source>
</evidence>
<keyword evidence="1" id="KW-0472">Membrane</keyword>
<dbReference type="SUPFAM" id="SSF53807">
    <property type="entry name" value="Helical backbone' metal receptor"/>
    <property type="match status" value="1"/>
</dbReference>
<keyword evidence="3" id="KW-1185">Reference proteome</keyword>
<organism evidence="2 3">
    <name type="scientific">Mortierella isabellina</name>
    <name type="common">Filamentous fungus</name>
    <name type="synonym">Umbelopsis isabellina</name>
    <dbReference type="NCBI Taxonomy" id="91625"/>
    <lineage>
        <taxon>Eukaryota</taxon>
        <taxon>Fungi</taxon>
        <taxon>Fungi incertae sedis</taxon>
        <taxon>Mucoromycota</taxon>
        <taxon>Mucoromycotina</taxon>
        <taxon>Umbelopsidomycetes</taxon>
        <taxon>Umbelopsidales</taxon>
        <taxon>Umbelopsidaceae</taxon>
        <taxon>Umbelopsis</taxon>
    </lineage>
</organism>
<reference evidence="2" key="1">
    <citation type="submission" date="2020-12" db="EMBL/GenBank/DDBJ databases">
        <title>Metabolic potential, ecology and presence of endohyphal bacteria is reflected in genomic diversity of Mucoromycotina.</title>
        <authorList>
            <person name="Muszewska A."/>
            <person name="Okrasinska A."/>
            <person name="Steczkiewicz K."/>
            <person name="Drgas O."/>
            <person name="Orlowska M."/>
            <person name="Perlinska-Lenart U."/>
            <person name="Aleksandrzak-Piekarczyk T."/>
            <person name="Szatraj K."/>
            <person name="Zielenkiewicz U."/>
            <person name="Pilsyk S."/>
            <person name="Malc E."/>
            <person name="Mieczkowski P."/>
            <person name="Kruszewska J.S."/>
            <person name="Biernat P."/>
            <person name="Pawlowska J."/>
        </authorList>
    </citation>
    <scope>NUCLEOTIDE SEQUENCE</scope>
    <source>
        <strain evidence="2">WA0000067209</strain>
    </source>
</reference>
<dbReference type="Proteomes" id="UP000654370">
    <property type="component" value="Unassembled WGS sequence"/>
</dbReference>
<feature type="transmembrane region" description="Helical" evidence="1">
    <location>
        <begin position="481"/>
        <end position="503"/>
    </location>
</feature>